<dbReference type="AlphaFoldDB" id="A0A1W1ECN9"/>
<gene>
    <name evidence="1" type="ORF">MNB_SV-5-146</name>
</gene>
<proteinExistence type="predicted"/>
<reference evidence="1" key="1">
    <citation type="submission" date="2016-10" db="EMBL/GenBank/DDBJ databases">
        <authorList>
            <person name="de Groot N.N."/>
        </authorList>
    </citation>
    <scope>NUCLEOTIDE SEQUENCE</scope>
</reference>
<dbReference type="EMBL" id="FPKX01000020">
    <property type="protein sequence ID" value="SFZ97776.1"/>
    <property type="molecule type" value="Genomic_DNA"/>
</dbReference>
<protein>
    <submittedName>
        <fullName evidence="1">Uncharacterized protein</fullName>
    </submittedName>
</protein>
<name>A0A1W1ECN9_9ZZZZ</name>
<evidence type="ECO:0000313" key="1">
    <source>
        <dbReference type="EMBL" id="SFZ97776.1"/>
    </source>
</evidence>
<sequence length="354" mass="41030">MYVSKIMSLFFLFILGYSSSLAGSLAEKKFDVEHGMVTFEIKGGGKLSDDINITLKGEGKLFFRNNGVDALVEESYDELATGAINNIEKIQICEKFENKQRYSVDFDTKKILERAMPKGNFKDYYLAGLKKTGQERVLGYTCDVWEGDGIKKCLYKGIPLLLEHYILGVYYEKKAIKVDFDTKPKYANCTLPNFPVEKFALFKTSIKTKNIILPKEMSQVILAVAQKMHKDLKYSKKSKDDLSEKEKQVYKNMLGQHIFHKQKIFLPKLLHEMKKSRLCLQNANDLKKAKTCLNKLIDMNKNIGYYYNYEIDSFEKENKEQLLDELDEQIYFFESKMKCIRSAKNLSNLSECMK</sequence>
<accession>A0A1W1ECN9</accession>
<organism evidence="1">
    <name type="scientific">hydrothermal vent metagenome</name>
    <dbReference type="NCBI Taxonomy" id="652676"/>
    <lineage>
        <taxon>unclassified sequences</taxon>
        <taxon>metagenomes</taxon>
        <taxon>ecological metagenomes</taxon>
    </lineage>
</organism>